<dbReference type="GO" id="GO:0005525">
    <property type="term" value="F:GTP binding"/>
    <property type="evidence" value="ECO:0007669"/>
    <property type="project" value="UniProtKB-KW"/>
</dbReference>
<evidence type="ECO:0000256" key="1">
    <source>
        <dbReference type="ARBA" id="ARBA00022741"/>
    </source>
</evidence>
<gene>
    <name evidence="3" type="ORF">E5288_WYG010678</name>
</gene>
<dbReference type="InterPro" id="IPR027417">
    <property type="entry name" value="P-loop_NTPase"/>
</dbReference>
<dbReference type="Pfam" id="PF00071">
    <property type="entry name" value="Ras"/>
    <property type="match status" value="1"/>
</dbReference>
<proteinExistence type="predicted"/>
<evidence type="ECO:0008006" key="5">
    <source>
        <dbReference type="Google" id="ProtNLM"/>
    </source>
</evidence>
<dbReference type="PANTHER" id="PTHR24070">
    <property type="entry name" value="RAS, DI-RAS, AND RHEB FAMILY MEMBERS OF SMALL GTPASE SUPERFAMILY"/>
    <property type="match status" value="1"/>
</dbReference>
<dbReference type="InterPro" id="IPR001806">
    <property type="entry name" value="Small_GTPase"/>
</dbReference>
<name>A0A6B0RZK7_9CETA</name>
<keyword evidence="2" id="KW-0342">GTP-binding</keyword>
<keyword evidence="1" id="KW-0547">Nucleotide-binding</keyword>
<evidence type="ECO:0000313" key="3">
    <source>
        <dbReference type="EMBL" id="MXQ94681.1"/>
    </source>
</evidence>
<dbReference type="PROSITE" id="PS51421">
    <property type="entry name" value="RAS"/>
    <property type="match status" value="1"/>
</dbReference>
<dbReference type="PROSITE" id="PS51419">
    <property type="entry name" value="RAB"/>
    <property type="match status" value="1"/>
</dbReference>
<sequence>MGKSALTIQLLQKVFVPDYNPTIQDSFLKHTDIDNQWAILDVLDTAQQEEFSAFRDQYMLTGDGFPIVFSITDKATFEHVDYFHQLILRVKDRESFPMILMVKRSI</sequence>
<dbReference type="GO" id="GO:0007165">
    <property type="term" value="P:signal transduction"/>
    <property type="evidence" value="ECO:0007669"/>
    <property type="project" value="InterPro"/>
</dbReference>
<dbReference type="SMART" id="SM00173">
    <property type="entry name" value="RAS"/>
    <property type="match status" value="1"/>
</dbReference>
<dbReference type="GO" id="GO:0016020">
    <property type="term" value="C:membrane"/>
    <property type="evidence" value="ECO:0007669"/>
    <property type="project" value="InterPro"/>
</dbReference>
<comment type="caution">
    <text evidence="3">The sequence shown here is derived from an EMBL/GenBank/DDBJ whole genome shotgun (WGS) entry which is preliminary data.</text>
</comment>
<dbReference type="AlphaFoldDB" id="A0A6B0RZK7"/>
<accession>A0A6B0RZK7</accession>
<protein>
    <recommendedName>
        <fullName evidence="5">Ras-related protein M-Ras</fullName>
    </recommendedName>
</protein>
<keyword evidence="4" id="KW-1185">Reference proteome</keyword>
<dbReference type="EMBL" id="VBQZ03000120">
    <property type="protein sequence ID" value="MXQ94681.1"/>
    <property type="molecule type" value="Genomic_DNA"/>
</dbReference>
<dbReference type="InterPro" id="IPR020849">
    <property type="entry name" value="Small_GTPase_Ras-type"/>
</dbReference>
<evidence type="ECO:0000313" key="4">
    <source>
        <dbReference type="Proteomes" id="UP000322234"/>
    </source>
</evidence>
<dbReference type="Gene3D" id="3.40.50.300">
    <property type="entry name" value="P-loop containing nucleotide triphosphate hydrolases"/>
    <property type="match status" value="1"/>
</dbReference>
<reference evidence="3" key="1">
    <citation type="submission" date="2019-10" db="EMBL/GenBank/DDBJ databases">
        <title>The sequence and de novo assembly of the wild yak genome.</title>
        <authorList>
            <person name="Liu Y."/>
        </authorList>
    </citation>
    <scope>NUCLEOTIDE SEQUENCE [LARGE SCALE GENOMIC DNA]</scope>
    <source>
        <strain evidence="3">WY2019</strain>
    </source>
</reference>
<dbReference type="SUPFAM" id="SSF52540">
    <property type="entry name" value="P-loop containing nucleoside triphosphate hydrolases"/>
    <property type="match status" value="1"/>
</dbReference>
<dbReference type="PRINTS" id="PR00449">
    <property type="entry name" value="RASTRNSFRMNG"/>
</dbReference>
<dbReference type="Proteomes" id="UP000322234">
    <property type="component" value="Unassembled WGS sequence"/>
</dbReference>
<organism evidence="3 4">
    <name type="scientific">Bos mutus</name>
    <name type="common">wild yak</name>
    <dbReference type="NCBI Taxonomy" id="72004"/>
    <lineage>
        <taxon>Eukaryota</taxon>
        <taxon>Metazoa</taxon>
        <taxon>Chordata</taxon>
        <taxon>Craniata</taxon>
        <taxon>Vertebrata</taxon>
        <taxon>Euteleostomi</taxon>
        <taxon>Mammalia</taxon>
        <taxon>Eutheria</taxon>
        <taxon>Laurasiatheria</taxon>
        <taxon>Artiodactyla</taxon>
        <taxon>Ruminantia</taxon>
        <taxon>Pecora</taxon>
        <taxon>Bovidae</taxon>
        <taxon>Bovinae</taxon>
        <taxon>Bos</taxon>
    </lineage>
</organism>
<evidence type="ECO:0000256" key="2">
    <source>
        <dbReference type="ARBA" id="ARBA00023134"/>
    </source>
</evidence>
<dbReference type="GO" id="GO:0003924">
    <property type="term" value="F:GTPase activity"/>
    <property type="evidence" value="ECO:0007669"/>
    <property type="project" value="InterPro"/>
</dbReference>